<dbReference type="Proteomes" id="UP000238937">
    <property type="component" value="Unassembled WGS sequence"/>
</dbReference>
<dbReference type="RefSeq" id="WP_106304652.1">
    <property type="nucleotide sequence ID" value="NZ_PVWO01000128.1"/>
</dbReference>
<dbReference type="AlphaFoldDB" id="A0A2T1GFM3"/>
<reference evidence="4 5" key="1">
    <citation type="submission" date="2018-03" db="EMBL/GenBank/DDBJ databases">
        <title>The ancient ancestry and fast evolution of plastids.</title>
        <authorList>
            <person name="Moore K.R."/>
            <person name="Magnabosco C."/>
            <person name="Momper L."/>
            <person name="Gold D.A."/>
            <person name="Bosak T."/>
            <person name="Fournier G.P."/>
        </authorList>
    </citation>
    <scope>NUCLEOTIDE SEQUENCE [LARGE SCALE GENOMIC DNA]</scope>
    <source>
        <strain evidence="4 5">CCALA 037</strain>
    </source>
</reference>
<dbReference type="GO" id="GO:0016020">
    <property type="term" value="C:membrane"/>
    <property type="evidence" value="ECO:0007669"/>
    <property type="project" value="UniProtKB-UniRule"/>
</dbReference>
<dbReference type="PROSITE" id="PS51123">
    <property type="entry name" value="OMPA_2"/>
    <property type="match status" value="1"/>
</dbReference>
<sequence length="220" mass="24017">MSRRTARATKEEELNIFQAFTDLMSNAFMIISFLLLISLLQSISIAKKLESASPIIIDEKSGNFKFPSGSAELTPELQKYIQNTILPEIKKATAKGDIDFIQIIGHTDSQGVSNASNLDRKLTSAATGAAPINALKAGSNTDLGLLRAVAVVQFLTTKGLNKVKFRAYSAGQLYMPSGELAKIDRGANDARRRIEIRFIPYGQSFQRGSSDSRSIDTARL</sequence>
<dbReference type="OrthoDB" id="559153at2"/>
<evidence type="ECO:0000313" key="5">
    <source>
        <dbReference type="Proteomes" id="UP000238937"/>
    </source>
</evidence>
<dbReference type="InterPro" id="IPR036737">
    <property type="entry name" value="OmpA-like_sf"/>
</dbReference>
<keyword evidence="1 2" id="KW-0472">Membrane</keyword>
<keyword evidence="5" id="KW-1185">Reference proteome</keyword>
<comment type="caution">
    <text evidence="4">The sequence shown here is derived from an EMBL/GenBank/DDBJ whole genome shotgun (WGS) entry which is preliminary data.</text>
</comment>
<organism evidence="4 5">
    <name type="scientific">Chamaesiphon polymorphus CCALA 037</name>
    <dbReference type="NCBI Taxonomy" id="2107692"/>
    <lineage>
        <taxon>Bacteria</taxon>
        <taxon>Bacillati</taxon>
        <taxon>Cyanobacteriota</taxon>
        <taxon>Cyanophyceae</taxon>
        <taxon>Gomontiellales</taxon>
        <taxon>Chamaesiphonaceae</taxon>
        <taxon>Chamaesiphon</taxon>
    </lineage>
</organism>
<feature type="domain" description="OmpA-like" evidence="3">
    <location>
        <begin position="53"/>
        <end position="202"/>
    </location>
</feature>
<evidence type="ECO:0000256" key="1">
    <source>
        <dbReference type="PROSITE-ProRule" id="PRU00473"/>
    </source>
</evidence>
<proteinExistence type="predicted"/>
<dbReference type="Gene3D" id="3.30.1330.60">
    <property type="entry name" value="OmpA-like domain"/>
    <property type="match status" value="1"/>
</dbReference>
<evidence type="ECO:0000313" key="4">
    <source>
        <dbReference type="EMBL" id="PSB56402.1"/>
    </source>
</evidence>
<name>A0A2T1GFM3_9CYAN</name>
<feature type="transmembrane region" description="Helical" evidence="2">
    <location>
        <begin position="20"/>
        <end position="40"/>
    </location>
</feature>
<keyword evidence="2" id="KW-1133">Transmembrane helix</keyword>
<dbReference type="InterPro" id="IPR006665">
    <property type="entry name" value="OmpA-like"/>
</dbReference>
<keyword evidence="2" id="KW-0812">Transmembrane</keyword>
<dbReference type="SUPFAM" id="SSF103088">
    <property type="entry name" value="OmpA-like"/>
    <property type="match status" value="1"/>
</dbReference>
<evidence type="ECO:0000256" key="2">
    <source>
        <dbReference type="SAM" id="Phobius"/>
    </source>
</evidence>
<accession>A0A2T1GFM3</accession>
<evidence type="ECO:0000259" key="3">
    <source>
        <dbReference type="PROSITE" id="PS51123"/>
    </source>
</evidence>
<gene>
    <name evidence="4" type="ORF">C7B77_12025</name>
</gene>
<dbReference type="EMBL" id="PVWO01000128">
    <property type="protein sequence ID" value="PSB56402.1"/>
    <property type="molecule type" value="Genomic_DNA"/>
</dbReference>
<protein>
    <recommendedName>
        <fullName evidence="3">OmpA-like domain-containing protein</fullName>
    </recommendedName>
</protein>